<keyword evidence="1" id="KW-1185">Reference proteome</keyword>
<reference evidence="2" key="1">
    <citation type="submission" date="2017-02" db="UniProtKB">
        <authorList>
            <consortium name="WormBaseParasite"/>
        </authorList>
    </citation>
    <scope>IDENTIFICATION</scope>
</reference>
<proteinExistence type="predicted"/>
<dbReference type="WBParaSite" id="SPAL_0000916750.1">
    <property type="protein sequence ID" value="SPAL_0000916750.1"/>
    <property type="gene ID" value="SPAL_0000916750"/>
</dbReference>
<sequence length="62" mass="7413">MVSLPLELQHLQSYRCNIFFHFYLINKNFTISYSLSRLKCSENLSVLGYTFFKPFILTEQNN</sequence>
<name>A0A0N5BTI5_STREA</name>
<accession>A0A0N5BTI5</accession>
<protein>
    <submittedName>
        <fullName evidence="2">Uncharacterized protein</fullName>
    </submittedName>
</protein>
<evidence type="ECO:0000313" key="1">
    <source>
        <dbReference type="Proteomes" id="UP000046392"/>
    </source>
</evidence>
<organism evidence="1 2">
    <name type="scientific">Strongyloides papillosus</name>
    <name type="common">Intestinal threadworm</name>
    <dbReference type="NCBI Taxonomy" id="174720"/>
    <lineage>
        <taxon>Eukaryota</taxon>
        <taxon>Metazoa</taxon>
        <taxon>Ecdysozoa</taxon>
        <taxon>Nematoda</taxon>
        <taxon>Chromadorea</taxon>
        <taxon>Rhabditida</taxon>
        <taxon>Tylenchina</taxon>
        <taxon>Panagrolaimomorpha</taxon>
        <taxon>Strongyloidoidea</taxon>
        <taxon>Strongyloididae</taxon>
        <taxon>Strongyloides</taxon>
    </lineage>
</organism>
<dbReference type="AlphaFoldDB" id="A0A0N5BTI5"/>
<dbReference type="Proteomes" id="UP000046392">
    <property type="component" value="Unplaced"/>
</dbReference>
<evidence type="ECO:0000313" key="2">
    <source>
        <dbReference type="WBParaSite" id="SPAL_0000916750.1"/>
    </source>
</evidence>